<name>A0A330LU11_9GAMM</name>
<evidence type="ECO:0000313" key="2">
    <source>
        <dbReference type="Proteomes" id="UP000250163"/>
    </source>
</evidence>
<dbReference type="KEGG" id="mya:MORIYA_2993"/>
<organism evidence="1 2">
    <name type="scientific">Moritella yayanosii</name>
    <dbReference type="NCBI Taxonomy" id="69539"/>
    <lineage>
        <taxon>Bacteria</taxon>
        <taxon>Pseudomonadati</taxon>
        <taxon>Pseudomonadota</taxon>
        <taxon>Gammaproteobacteria</taxon>
        <taxon>Alteromonadales</taxon>
        <taxon>Moritellaceae</taxon>
        <taxon>Moritella</taxon>
    </lineage>
</organism>
<gene>
    <name evidence="1" type="ORF">MORIYA_2993</name>
</gene>
<reference evidence="2" key="1">
    <citation type="submission" date="2018-05" db="EMBL/GenBank/DDBJ databases">
        <authorList>
            <person name="Cea G.-C."/>
            <person name="William W."/>
        </authorList>
    </citation>
    <scope>NUCLEOTIDE SEQUENCE [LARGE SCALE GENOMIC DNA]</scope>
    <source>
        <strain evidence="2">DB21MT 5</strain>
    </source>
</reference>
<dbReference type="EMBL" id="LS483250">
    <property type="protein sequence ID" value="SQD79451.1"/>
    <property type="molecule type" value="Genomic_DNA"/>
</dbReference>
<keyword evidence="2" id="KW-1185">Reference proteome</keyword>
<accession>A0A330LU11</accession>
<protein>
    <submittedName>
        <fullName evidence="1">Uncharacterized protein</fullName>
    </submittedName>
</protein>
<dbReference type="Proteomes" id="UP000250163">
    <property type="component" value="Chromosome MORIYA"/>
</dbReference>
<dbReference type="AlphaFoldDB" id="A0A330LU11"/>
<sequence>MSIPDVAVADEIIDTSSLFYDVLFNHKHVVTEASAGLNPLEKSILLKWQRGLADLKVSR</sequence>
<proteinExistence type="predicted"/>
<evidence type="ECO:0000313" key="1">
    <source>
        <dbReference type="EMBL" id="SQD79451.1"/>
    </source>
</evidence>